<evidence type="ECO:0000256" key="1">
    <source>
        <dbReference type="SAM" id="MobiDB-lite"/>
    </source>
</evidence>
<dbReference type="OrthoDB" id="5477114at2"/>
<feature type="domain" description="Dynamin N-terminal" evidence="2">
    <location>
        <begin position="29"/>
        <end position="171"/>
    </location>
</feature>
<dbReference type="EMBL" id="OMOI01000002">
    <property type="protein sequence ID" value="SPF79230.1"/>
    <property type="molecule type" value="Genomic_DNA"/>
</dbReference>
<gene>
    <name evidence="3" type="primary">era_2</name>
    <name evidence="3" type="ORF">ALP8811_03168</name>
</gene>
<dbReference type="InterPro" id="IPR027417">
    <property type="entry name" value="P-loop_NTPase"/>
</dbReference>
<keyword evidence="4" id="KW-1185">Reference proteome</keyword>
<name>A0A2R8ATB3_9RHOB</name>
<dbReference type="InterPro" id="IPR045063">
    <property type="entry name" value="Dynamin_N"/>
</dbReference>
<evidence type="ECO:0000313" key="3">
    <source>
        <dbReference type="EMBL" id="SPF79230.1"/>
    </source>
</evidence>
<dbReference type="AlphaFoldDB" id="A0A2R8ATB3"/>
<reference evidence="4" key="1">
    <citation type="submission" date="2018-03" db="EMBL/GenBank/DDBJ databases">
        <authorList>
            <person name="Rodrigo-Torres L."/>
            <person name="Arahal R. D."/>
            <person name="Lucena T."/>
        </authorList>
    </citation>
    <scope>NUCLEOTIDE SEQUENCE [LARGE SCALE GENOMIC DNA]</scope>
    <source>
        <strain evidence="4">CECT 8811</strain>
    </source>
</reference>
<dbReference type="Proteomes" id="UP000244911">
    <property type="component" value="Unassembled WGS sequence"/>
</dbReference>
<evidence type="ECO:0000259" key="2">
    <source>
        <dbReference type="Pfam" id="PF00350"/>
    </source>
</evidence>
<sequence length="546" mass="60067">MTVSIPPRIVTAEQWKRLKRWSHRKPVFALMGEFSAGKSTLLNFLLKKETLPTQVTATQLPPIWFSWGNKPSYVQNLDGSRETIELSKIGEVGVQGAHFVRVYLEADILEAVDLIDTPGISDPKISSDVWQRAVGQANGVLWCTHSTQAWRETERATWASLPKRLRQNSLLLVTRADALNETDQAKVLRRINREAGEMFRRTIMISARDAILARDSEEHSDLWAGSGGGKLVDNFLTITADIMSARADMLARYQKDGTSAETGTDALQLGEETSTRIWSPPVMSLSDDAGTEPTAGGAGNVVSIRPARPRRGVRASDVSETRQRIDADEAEMLRARVQSDAHKEQDMQDLKSVFHVSEEPDADADDEMPEALVLVDKASELQGDTDADTSSEWDEIEAAQIEEEHVEAQSDLAADETPEPTQDVEDEDASHLVSSVAELVSDRGQSDAVNADDADQPLAAEPISLASNQPVYSLLDSKPLSASEAWAEHLSTLGDIDDPAALHDEFDKFLKLFDDRARDHHAQQSEGALQSLSDTATDSDTVWHVL</sequence>
<dbReference type="RefSeq" id="WP_108858188.1">
    <property type="nucleotide sequence ID" value="NZ_OMOI01000002.1"/>
</dbReference>
<organism evidence="3 4">
    <name type="scientific">Aliiroseovarius pelagivivens</name>
    <dbReference type="NCBI Taxonomy" id="1639690"/>
    <lineage>
        <taxon>Bacteria</taxon>
        <taxon>Pseudomonadati</taxon>
        <taxon>Pseudomonadota</taxon>
        <taxon>Alphaproteobacteria</taxon>
        <taxon>Rhodobacterales</taxon>
        <taxon>Paracoccaceae</taxon>
        <taxon>Aliiroseovarius</taxon>
    </lineage>
</organism>
<dbReference type="Pfam" id="PF00350">
    <property type="entry name" value="Dynamin_N"/>
    <property type="match status" value="1"/>
</dbReference>
<proteinExistence type="predicted"/>
<evidence type="ECO:0000313" key="4">
    <source>
        <dbReference type="Proteomes" id="UP000244911"/>
    </source>
</evidence>
<dbReference type="Gene3D" id="3.40.50.300">
    <property type="entry name" value="P-loop containing nucleotide triphosphate hydrolases"/>
    <property type="match status" value="1"/>
</dbReference>
<feature type="region of interest" description="Disordered" evidence="1">
    <location>
        <begin position="404"/>
        <end position="431"/>
    </location>
</feature>
<dbReference type="SUPFAM" id="SSF52540">
    <property type="entry name" value="P-loop containing nucleoside triphosphate hydrolases"/>
    <property type="match status" value="1"/>
</dbReference>
<accession>A0A2R8ATB3</accession>
<feature type="compositionally biased region" description="Acidic residues" evidence="1">
    <location>
        <begin position="413"/>
        <end position="428"/>
    </location>
</feature>
<protein>
    <submittedName>
        <fullName evidence="3">GTPase Era</fullName>
    </submittedName>
</protein>